<dbReference type="EMBL" id="UINC01186355">
    <property type="protein sequence ID" value="SVD98540.1"/>
    <property type="molecule type" value="Genomic_DNA"/>
</dbReference>
<reference evidence="1" key="1">
    <citation type="submission" date="2018-05" db="EMBL/GenBank/DDBJ databases">
        <authorList>
            <person name="Lanie J.A."/>
            <person name="Ng W.-L."/>
            <person name="Kazmierczak K.M."/>
            <person name="Andrzejewski T.M."/>
            <person name="Davidsen T.M."/>
            <person name="Wayne K.J."/>
            <person name="Tettelin H."/>
            <person name="Glass J.I."/>
            <person name="Rusch D."/>
            <person name="Podicherti R."/>
            <person name="Tsui H.-C.T."/>
            <person name="Winkler M.E."/>
        </authorList>
    </citation>
    <scope>NUCLEOTIDE SEQUENCE</scope>
</reference>
<protein>
    <submittedName>
        <fullName evidence="1">Uncharacterized protein</fullName>
    </submittedName>
</protein>
<organism evidence="1">
    <name type="scientific">marine metagenome</name>
    <dbReference type="NCBI Taxonomy" id="408172"/>
    <lineage>
        <taxon>unclassified sequences</taxon>
        <taxon>metagenomes</taxon>
        <taxon>ecological metagenomes</taxon>
    </lineage>
</organism>
<gene>
    <name evidence="1" type="ORF">METZ01_LOCUS451394</name>
</gene>
<name>A0A382ZTD1_9ZZZZ</name>
<accession>A0A382ZTD1</accession>
<evidence type="ECO:0000313" key="1">
    <source>
        <dbReference type="EMBL" id="SVD98540.1"/>
    </source>
</evidence>
<dbReference type="AlphaFoldDB" id="A0A382ZTD1"/>
<proteinExistence type="predicted"/>
<sequence>MAIDYIFPDLILDPYFPIQAVDDAFGILNL</sequence>